<dbReference type="Pfam" id="PF13649">
    <property type="entry name" value="Methyltransf_25"/>
    <property type="match status" value="1"/>
</dbReference>
<dbReference type="Gene3D" id="1.10.150.290">
    <property type="entry name" value="S-adenosyl-L-methionine-dependent methyltransferases"/>
    <property type="match status" value="1"/>
</dbReference>
<evidence type="ECO:0000259" key="3">
    <source>
        <dbReference type="Pfam" id="PF13649"/>
    </source>
</evidence>
<dbReference type="HOGENOM" id="CLU_037990_5_2_0"/>
<protein>
    <submittedName>
        <fullName evidence="4">Trans-aconitate 2-methyltransferase</fullName>
        <ecNumber evidence="4">2.1.1.144</ecNumber>
    </submittedName>
</protein>
<evidence type="ECO:0000313" key="4">
    <source>
        <dbReference type="EMBL" id="ADH62561.1"/>
    </source>
</evidence>
<dbReference type="eggNOG" id="COG4106">
    <property type="taxonomic scope" value="Bacteria"/>
</dbReference>
<organism evidence="4 5">
    <name type="scientific">Allomeiothermus silvanus (strain ATCC 700542 / DSM 9946 / NBRC 106475 / NCIMB 13440 / VI-R2)</name>
    <name type="common">Thermus silvanus</name>
    <dbReference type="NCBI Taxonomy" id="526227"/>
    <lineage>
        <taxon>Bacteria</taxon>
        <taxon>Thermotogati</taxon>
        <taxon>Deinococcota</taxon>
        <taxon>Deinococci</taxon>
        <taxon>Thermales</taxon>
        <taxon>Thermaceae</taxon>
        <taxon>Allomeiothermus</taxon>
    </lineage>
</organism>
<dbReference type="AlphaFoldDB" id="D7BAN9"/>
<evidence type="ECO:0000256" key="2">
    <source>
        <dbReference type="ARBA" id="ARBA00022679"/>
    </source>
</evidence>
<dbReference type="Gene3D" id="3.40.50.150">
    <property type="entry name" value="Vaccinia Virus protein VP39"/>
    <property type="match status" value="1"/>
</dbReference>
<dbReference type="EMBL" id="CP002042">
    <property type="protein sequence ID" value="ADH62561.1"/>
    <property type="molecule type" value="Genomic_DNA"/>
</dbReference>
<sequence length="253" mass="28406">MVWNPEQYEKFKSERTAPFDDLLKLVKVKPGVRAIDLGCGTGELTRKLADTLPDSEVTGLDSSASMLARSGLHVRPGLRFIQGDIAELKGSYDLIFSNAALQWLPDHWRLFPKLWRHLNPGGQLVVQMPANHDHPSHRLARELAESVEFAAYFPEGGRQSPVLPPEAYAEMLFGLGGEDLTVLLKVYPHILADAEAMVEWVKGTLLTAYLEPLPPPAQERFLGSYRTRLRELFPQKPVFYGFKRILFSVSKPG</sequence>
<dbReference type="GO" id="GO:0032259">
    <property type="term" value="P:methylation"/>
    <property type="evidence" value="ECO:0007669"/>
    <property type="project" value="UniProtKB-KW"/>
</dbReference>
<reference evidence="4 5" key="1">
    <citation type="journal article" date="2010" name="Stand. Genomic Sci.">
        <title>Complete genome sequence of Meiothermus silvanus type strain (VI-R2).</title>
        <authorList>
            <person name="Sikorski J."/>
            <person name="Tindall B.J."/>
            <person name="Lowry S."/>
            <person name="Lucas S."/>
            <person name="Nolan M."/>
            <person name="Copeland A."/>
            <person name="Glavina Del Rio T."/>
            <person name="Tice H."/>
            <person name="Cheng J.F."/>
            <person name="Han C."/>
            <person name="Pitluck S."/>
            <person name="Liolios K."/>
            <person name="Ivanova N."/>
            <person name="Mavromatis K."/>
            <person name="Mikhailova N."/>
            <person name="Pati A."/>
            <person name="Goodwin L."/>
            <person name="Chen A."/>
            <person name="Palaniappan K."/>
            <person name="Land M."/>
            <person name="Hauser L."/>
            <person name="Chang Y.J."/>
            <person name="Jeffries C.D."/>
            <person name="Rohde M."/>
            <person name="Goker M."/>
            <person name="Woyke T."/>
            <person name="Bristow J."/>
            <person name="Eisen J.A."/>
            <person name="Markowitz V."/>
            <person name="Hugenholtz P."/>
            <person name="Kyrpides N.C."/>
            <person name="Klenk H.P."/>
            <person name="Lapidus A."/>
        </authorList>
    </citation>
    <scope>NUCLEOTIDE SEQUENCE [LARGE SCALE GENOMIC DNA]</scope>
    <source>
        <strain evidence="5">ATCC 700542 / DSM 9946 / VI-R2</strain>
    </source>
</reference>
<proteinExistence type="predicted"/>
<dbReference type="InterPro" id="IPR023149">
    <property type="entry name" value="Trans_acon_MeTrfase_C"/>
</dbReference>
<dbReference type="CDD" id="cd02440">
    <property type="entry name" value="AdoMet_MTases"/>
    <property type="match status" value="1"/>
</dbReference>
<dbReference type="RefSeq" id="WP_013157150.1">
    <property type="nucleotide sequence ID" value="NC_014212.1"/>
</dbReference>
<evidence type="ECO:0000256" key="1">
    <source>
        <dbReference type="ARBA" id="ARBA00022603"/>
    </source>
</evidence>
<feature type="domain" description="Methyltransferase" evidence="3">
    <location>
        <begin position="35"/>
        <end position="122"/>
    </location>
</feature>
<keyword evidence="5" id="KW-1185">Reference proteome</keyword>
<dbReference type="Proteomes" id="UP000001916">
    <property type="component" value="Chromosome"/>
</dbReference>
<accession>D7BAN9</accession>
<dbReference type="InterPro" id="IPR029063">
    <property type="entry name" value="SAM-dependent_MTases_sf"/>
</dbReference>
<gene>
    <name evidence="4" type="ordered locus">Mesil_0644</name>
</gene>
<name>D7BAN9_ALLS1</name>
<dbReference type="SUPFAM" id="SSF53335">
    <property type="entry name" value="S-adenosyl-L-methionine-dependent methyltransferases"/>
    <property type="match status" value="1"/>
</dbReference>
<dbReference type="PANTHER" id="PTHR43861:SF1">
    <property type="entry name" value="TRANS-ACONITATE 2-METHYLTRANSFERASE"/>
    <property type="match status" value="1"/>
</dbReference>
<dbReference type="EC" id="2.1.1.144" evidence="4"/>
<dbReference type="STRING" id="526227.Mesil_0644"/>
<evidence type="ECO:0000313" key="5">
    <source>
        <dbReference type="Proteomes" id="UP000001916"/>
    </source>
</evidence>
<keyword evidence="2 4" id="KW-0808">Transferase</keyword>
<dbReference type="GO" id="GO:0030798">
    <property type="term" value="F:trans-aconitate 2-methyltransferase activity"/>
    <property type="evidence" value="ECO:0007669"/>
    <property type="project" value="UniProtKB-EC"/>
</dbReference>
<dbReference type="InterPro" id="IPR041698">
    <property type="entry name" value="Methyltransf_25"/>
</dbReference>
<dbReference type="KEGG" id="msv:Mesil_0644"/>
<keyword evidence="1 4" id="KW-0489">Methyltransferase</keyword>
<dbReference type="PANTHER" id="PTHR43861">
    <property type="entry name" value="TRANS-ACONITATE 2-METHYLTRANSFERASE-RELATED"/>
    <property type="match status" value="1"/>
</dbReference>
<dbReference type="OrthoDB" id="9774345at2"/>